<protein>
    <recommendedName>
        <fullName evidence="4">Peptidase inhibitor family I36</fullName>
    </recommendedName>
</protein>
<dbReference type="EMBL" id="JBHRZI010000023">
    <property type="protein sequence ID" value="MFC3895287.1"/>
    <property type="molecule type" value="Genomic_DNA"/>
</dbReference>
<keyword evidence="1" id="KW-0732">Signal</keyword>
<accession>A0ABV8C006</accession>
<evidence type="ECO:0000313" key="2">
    <source>
        <dbReference type="EMBL" id="MFC3895287.1"/>
    </source>
</evidence>
<reference evidence="3" key="1">
    <citation type="journal article" date="2019" name="Int. J. Syst. Evol. Microbiol.">
        <title>The Global Catalogue of Microorganisms (GCM) 10K type strain sequencing project: providing services to taxonomists for standard genome sequencing and annotation.</title>
        <authorList>
            <consortium name="The Broad Institute Genomics Platform"/>
            <consortium name="The Broad Institute Genome Sequencing Center for Infectious Disease"/>
            <person name="Wu L."/>
            <person name="Ma J."/>
        </authorList>
    </citation>
    <scope>NUCLEOTIDE SEQUENCE [LARGE SCALE GENOMIC DNA]</scope>
    <source>
        <strain evidence="3">CGMCC 4.7405</strain>
    </source>
</reference>
<dbReference type="Proteomes" id="UP001595690">
    <property type="component" value="Unassembled WGS sequence"/>
</dbReference>
<organism evidence="2 3">
    <name type="scientific">Lentzea rhizosphaerae</name>
    <dbReference type="NCBI Taxonomy" id="2041025"/>
    <lineage>
        <taxon>Bacteria</taxon>
        <taxon>Bacillati</taxon>
        <taxon>Actinomycetota</taxon>
        <taxon>Actinomycetes</taxon>
        <taxon>Pseudonocardiales</taxon>
        <taxon>Pseudonocardiaceae</taxon>
        <taxon>Lentzea</taxon>
    </lineage>
</organism>
<dbReference type="RefSeq" id="WP_382376833.1">
    <property type="nucleotide sequence ID" value="NZ_JBHRZI010000023.1"/>
</dbReference>
<comment type="caution">
    <text evidence="2">The sequence shown here is derived from an EMBL/GenBank/DDBJ whole genome shotgun (WGS) entry which is preliminary data.</text>
</comment>
<feature type="signal peptide" evidence="1">
    <location>
        <begin position="1"/>
        <end position="30"/>
    </location>
</feature>
<proteinExistence type="predicted"/>
<evidence type="ECO:0000313" key="3">
    <source>
        <dbReference type="Proteomes" id="UP001595690"/>
    </source>
</evidence>
<name>A0ABV8C006_9PSEU</name>
<evidence type="ECO:0000256" key="1">
    <source>
        <dbReference type="SAM" id="SignalP"/>
    </source>
</evidence>
<gene>
    <name evidence="2" type="ORF">ACFOWZ_27730</name>
</gene>
<feature type="chain" id="PRO_5045258960" description="Peptidase inhibitor family I36" evidence="1">
    <location>
        <begin position="31"/>
        <end position="115"/>
    </location>
</feature>
<sequence>MNRKKAWLAGVAAVAAVSASTVLVPGSAVAATCRAQPFSSCVAVSYQVSHVKSIRVNGRCLIGPSGQHPDVFIGHDETPFVQTYGGGRCEGNTENRARLNIGGEDAQRYRWIWVS</sequence>
<evidence type="ECO:0008006" key="4">
    <source>
        <dbReference type="Google" id="ProtNLM"/>
    </source>
</evidence>
<keyword evidence="3" id="KW-1185">Reference proteome</keyword>